<dbReference type="Pfam" id="PF07702">
    <property type="entry name" value="UTRA"/>
    <property type="match status" value="1"/>
</dbReference>
<dbReference type="RefSeq" id="WP_110433002.1">
    <property type="nucleotide sequence ID" value="NZ_QGLR01000009.1"/>
</dbReference>
<dbReference type="CDD" id="cd07377">
    <property type="entry name" value="WHTH_GntR"/>
    <property type="match status" value="1"/>
</dbReference>
<dbReference type="SUPFAM" id="SSF64288">
    <property type="entry name" value="Chorismate lyase-like"/>
    <property type="match status" value="1"/>
</dbReference>
<dbReference type="InterPro" id="IPR050679">
    <property type="entry name" value="Bact_HTH_transcr_reg"/>
</dbReference>
<evidence type="ECO:0000313" key="6">
    <source>
        <dbReference type="Proteomes" id="UP000247932"/>
    </source>
</evidence>
<dbReference type="InterPro" id="IPR036388">
    <property type="entry name" value="WH-like_DNA-bd_sf"/>
</dbReference>
<evidence type="ECO:0000313" key="5">
    <source>
        <dbReference type="EMBL" id="PXZ07221.1"/>
    </source>
</evidence>
<proteinExistence type="predicted"/>
<keyword evidence="3" id="KW-0804">Transcription</keyword>
<protein>
    <recommendedName>
        <fullName evidence="4">HTH gntR-type domain-containing protein</fullName>
    </recommendedName>
</protein>
<dbReference type="PROSITE" id="PS50949">
    <property type="entry name" value="HTH_GNTR"/>
    <property type="match status" value="1"/>
</dbReference>
<dbReference type="GO" id="GO:0045892">
    <property type="term" value="P:negative regulation of DNA-templated transcription"/>
    <property type="evidence" value="ECO:0007669"/>
    <property type="project" value="TreeGrafter"/>
</dbReference>
<comment type="caution">
    <text evidence="5">The sequence shown here is derived from an EMBL/GenBank/DDBJ whole genome shotgun (WGS) entry which is preliminary data.</text>
</comment>
<keyword evidence="2" id="KW-0238">DNA-binding</keyword>
<dbReference type="GO" id="GO:0003700">
    <property type="term" value="F:DNA-binding transcription factor activity"/>
    <property type="evidence" value="ECO:0007669"/>
    <property type="project" value="InterPro"/>
</dbReference>
<dbReference type="SMART" id="SM00345">
    <property type="entry name" value="HTH_GNTR"/>
    <property type="match status" value="1"/>
</dbReference>
<sequence>MKVVYLKIAEKIRNQINDNYYPINSFLPSEKKLAKEYQVCSSTIRRALKQLIDEKVIAAKQGKGYLVIKKTNYKNRPLTGFYKVMENAGEKNIINLVTQFTVISANKDIADKLNIPLNSQVYAIQRLRLLNDMPILLENSFLAVSLLPHLTITHLEKSKFKYIREECNIPILDGYRTFLPYLADEGVANLLKVTVEQPLLLMKTTVFSENSQPIEYSEQFLVTDRYNTQHYFKA</sequence>
<organism evidence="5 6">
    <name type="scientific">Gilliamella apicola</name>
    <dbReference type="NCBI Taxonomy" id="1196095"/>
    <lineage>
        <taxon>Bacteria</taxon>
        <taxon>Pseudomonadati</taxon>
        <taxon>Pseudomonadota</taxon>
        <taxon>Gammaproteobacteria</taxon>
        <taxon>Orbales</taxon>
        <taxon>Orbaceae</taxon>
        <taxon>Gilliamella</taxon>
    </lineage>
</organism>
<evidence type="ECO:0000256" key="2">
    <source>
        <dbReference type="ARBA" id="ARBA00023125"/>
    </source>
</evidence>
<keyword evidence="6" id="KW-1185">Reference proteome</keyword>
<dbReference type="PANTHER" id="PTHR44846">
    <property type="entry name" value="MANNOSYL-D-GLYCERATE TRANSPORT/METABOLISM SYSTEM REPRESSOR MNGR-RELATED"/>
    <property type="match status" value="1"/>
</dbReference>
<dbReference type="SUPFAM" id="SSF46785">
    <property type="entry name" value="Winged helix' DNA-binding domain"/>
    <property type="match status" value="1"/>
</dbReference>
<dbReference type="AlphaFoldDB" id="A0A2V4E825"/>
<dbReference type="Proteomes" id="UP000247932">
    <property type="component" value="Unassembled WGS sequence"/>
</dbReference>
<dbReference type="Gene3D" id="1.10.10.10">
    <property type="entry name" value="Winged helix-like DNA-binding domain superfamily/Winged helix DNA-binding domain"/>
    <property type="match status" value="1"/>
</dbReference>
<gene>
    <name evidence="5" type="ORF">DKK70_05040</name>
</gene>
<dbReference type="InterPro" id="IPR011663">
    <property type="entry name" value="UTRA"/>
</dbReference>
<keyword evidence="1" id="KW-0805">Transcription regulation</keyword>
<evidence type="ECO:0000259" key="4">
    <source>
        <dbReference type="PROSITE" id="PS50949"/>
    </source>
</evidence>
<dbReference type="Gene3D" id="3.40.1410.10">
    <property type="entry name" value="Chorismate lyase-like"/>
    <property type="match status" value="1"/>
</dbReference>
<reference evidence="5 6" key="1">
    <citation type="submission" date="2018-05" db="EMBL/GenBank/DDBJ databases">
        <title>Reference genomes for bee gut microbiota database.</title>
        <authorList>
            <person name="Ellegaard K.M."/>
        </authorList>
    </citation>
    <scope>NUCLEOTIDE SEQUENCE [LARGE SCALE GENOMIC DNA]</scope>
    <source>
        <strain evidence="5 6">ESL0182</strain>
    </source>
</reference>
<dbReference type="InterPro" id="IPR000524">
    <property type="entry name" value="Tscrpt_reg_HTH_GntR"/>
</dbReference>
<feature type="domain" description="HTH gntR-type" evidence="4">
    <location>
        <begin position="2"/>
        <end position="70"/>
    </location>
</feature>
<dbReference type="Pfam" id="PF00392">
    <property type="entry name" value="GntR"/>
    <property type="match status" value="1"/>
</dbReference>
<dbReference type="SMART" id="SM00866">
    <property type="entry name" value="UTRA"/>
    <property type="match status" value="1"/>
</dbReference>
<dbReference type="OrthoDB" id="6504920at2"/>
<accession>A0A2V4E825</accession>
<evidence type="ECO:0000256" key="1">
    <source>
        <dbReference type="ARBA" id="ARBA00023015"/>
    </source>
</evidence>
<name>A0A2V4E825_9GAMM</name>
<dbReference type="InterPro" id="IPR028978">
    <property type="entry name" value="Chorismate_lyase_/UTRA_dom_sf"/>
</dbReference>
<dbReference type="GO" id="GO:0003677">
    <property type="term" value="F:DNA binding"/>
    <property type="evidence" value="ECO:0007669"/>
    <property type="project" value="UniProtKB-KW"/>
</dbReference>
<dbReference type="PANTHER" id="PTHR44846:SF1">
    <property type="entry name" value="MANNOSYL-D-GLYCERATE TRANSPORT_METABOLISM SYSTEM REPRESSOR MNGR-RELATED"/>
    <property type="match status" value="1"/>
</dbReference>
<evidence type="ECO:0000256" key="3">
    <source>
        <dbReference type="ARBA" id="ARBA00023163"/>
    </source>
</evidence>
<dbReference type="EMBL" id="QGLR01000009">
    <property type="protein sequence ID" value="PXZ07221.1"/>
    <property type="molecule type" value="Genomic_DNA"/>
</dbReference>
<dbReference type="InterPro" id="IPR036390">
    <property type="entry name" value="WH_DNA-bd_sf"/>
</dbReference>